<comment type="caution">
    <text evidence="6">The sequence shown here is derived from an EMBL/GenBank/DDBJ whole genome shotgun (WGS) entry which is preliminary data.</text>
</comment>
<dbReference type="SUPFAM" id="SSF52540">
    <property type="entry name" value="P-loop containing nucleoside triphosphate hydrolases"/>
    <property type="match status" value="1"/>
</dbReference>
<dbReference type="SUPFAM" id="SSF49562">
    <property type="entry name" value="C2 domain (Calcium/lipid-binding domain, CaLB)"/>
    <property type="match status" value="1"/>
</dbReference>
<keyword evidence="3" id="KW-0175">Coiled coil</keyword>
<dbReference type="Proteomes" id="UP001498398">
    <property type="component" value="Unassembled WGS sequence"/>
</dbReference>
<dbReference type="InterPro" id="IPR035892">
    <property type="entry name" value="C2_domain_sf"/>
</dbReference>
<dbReference type="Pfam" id="PF00168">
    <property type="entry name" value="C2"/>
    <property type="match status" value="1"/>
</dbReference>
<proteinExistence type="predicted"/>
<dbReference type="PROSITE" id="PS50004">
    <property type="entry name" value="C2"/>
    <property type="match status" value="1"/>
</dbReference>
<dbReference type="SUPFAM" id="SSF69304">
    <property type="entry name" value="Tricorn protease N-terminal domain"/>
    <property type="match status" value="1"/>
</dbReference>
<feature type="domain" description="C2" evidence="5">
    <location>
        <begin position="1"/>
        <end position="111"/>
    </location>
</feature>
<dbReference type="InterPro" id="IPR000008">
    <property type="entry name" value="C2_dom"/>
</dbReference>
<organism evidence="6 7">
    <name type="scientific">Marasmiellus scandens</name>
    <dbReference type="NCBI Taxonomy" id="2682957"/>
    <lineage>
        <taxon>Eukaryota</taxon>
        <taxon>Fungi</taxon>
        <taxon>Dikarya</taxon>
        <taxon>Basidiomycota</taxon>
        <taxon>Agaricomycotina</taxon>
        <taxon>Agaricomycetes</taxon>
        <taxon>Agaricomycetidae</taxon>
        <taxon>Agaricales</taxon>
        <taxon>Marasmiineae</taxon>
        <taxon>Omphalotaceae</taxon>
        <taxon>Marasmiellus</taxon>
    </lineage>
</organism>
<sequence length="1537" mass="173110">MDGKINIRITVKSAKELHLESKLHRKPSAYVSVQVEGNPGAETRPIRNSTRPSWDCDFIFTAIAPDSNVRFDVFDAGLVPLMKKRDEEHRLGYVEAEVKDLVQSSAEDIILNLSPQGSLTIRAQIVTAESSLGDLQQRNPETGEAVFNPLDEFEFPSLSESLQDILKSLQTLAGVVKVFAGLNSFVLVAVEAVIFMVKPFHKELENEKRIKVLVGQMKNLYIFVKPLSSQKDTGLVSALEDVIRSILTTTVECVSFIQDYTRRHFIERSVSNLISGKDTDKIEHFQEVFSLLGKSLDTGIAVTVTLTSLRTEGDLREISERIKEIEDRVAKLGSQNSNLEQQSIYITLQRQLLPISYDDWESRSRCQLDTCVEHIKYVVRWALDSSPAHKLLFIQGMAGTGKSTLATTIADYFAQLKRLGAFIYFNRDMPERNRSLGVIRTLSYQLCQFDSRIIDKVVTAFENNVRMTGMPLEVQFQELITTPLNSVEAIAEEGPILIVIDALDECSDEGQSDRQQFFKILSTNIALLPSTVRVIITSRTERVASAIFNSRLPHITVYELEGNPKDIELYIRRELSNIAALDSVLIKDKWPDEQLLQKLVQRANGLFIWAAVACKFVGGGDYPEENLAALIDDSIDNVTEPLETLYRIYATALKLAGQWKQGTHFTQEACAVIGLILIAKTPLTSNAINQLLQLSSSRIIDKLGSVLRCKGPIRLIHSSFADYLSTCRNEVWYIDQAAHTVILIQNCLSVMAITYSKADLGRKRDDLNDAAIYASTYWVMHVIEMKVCPEGFDSQLLDFLEKNLLCWFEAMSSLKISWRCANFLEKLLAWVKEFIPHLSNLQELIYDGLRFASFFTDTIAAHPSLVRLSALPFAPVDSRLYRLFHNLHLPTVLGGYQRRWSKSLRVLKQQDERFYSLSFSSTGTKFLSCSSRRIRQWDALTGLEVLPDVQENEVPSLIRLWDATTGLELLPAQEVDAPSNVTFSVDDTTILSASMKGTIKQLNAITGKLVWQKRQEEWTLERDRSLHNGPRSRQRAWNIVPASASSNLSELGIVPPANYVAGITFGRMSFSPDRQVVVLGSSSDELCVVNLHTKRQMYPTLYILDGGPLKSDIPIIRLFQSIAFSPDSSQFAVGTSCGVIVVYRTCDGQRLANLRKHTSDVTALIFTRDQLISSALDGTICIWDRERRYFRQVIVEDRRNYQPLAIDPLGRSVFSTTENGTIYAWDLSGKRLAAFHGSFYNASAIALSADGTRMVSAAFQNPIRIWDISSFENIPLSRHDRGPDNIEIFGDGFLIRSSMKVPPWSTKFWDVITGKELVTDRNDQIDDIVQESPKVHLLDSTTGEIWHRPTDEPWASLIRSMGDKLQLKLRFNVKTNTLQVSEKNVWKLPLEFHCRSITMRGNIITFGMRDGRVISVYLPDTVFQKSLHPELVPVAPTDDRSSPIRRFLMSKASNLEARPETLRPPNLKYTTMVSPPATSQRPSTENRLSIPRRIPPANRTNPRAPLRPISVVQSAVSAPTFNYRDLQALMQSQAGSS</sequence>
<dbReference type="Pfam" id="PF24883">
    <property type="entry name" value="NPHP3_N"/>
    <property type="match status" value="1"/>
</dbReference>
<evidence type="ECO:0000313" key="7">
    <source>
        <dbReference type="Proteomes" id="UP001498398"/>
    </source>
</evidence>
<protein>
    <recommendedName>
        <fullName evidence="5">C2 domain-containing protein</fullName>
    </recommendedName>
</protein>
<dbReference type="PANTHER" id="PTHR10039:SF17">
    <property type="entry name" value="FUNGAL STAND N-TERMINAL GOODBYE DOMAIN-CONTAINING PROTEIN-RELATED"/>
    <property type="match status" value="1"/>
</dbReference>
<dbReference type="CDD" id="cd00030">
    <property type="entry name" value="C2"/>
    <property type="match status" value="1"/>
</dbReference>
<dbReference type="EMBL" id="JBANRG010000008">
    <property type="protein sequence ID" value="KAK7464481.1"/>
    <property type="molecule type" value="Genomic_DNA"/>
</dbReference>
<keyword evidence="7" id="KW-1185">Reference proteome</keyword>
<dbReference type="Gene3D" id="3.40.50.300">
    <property type="entry name" value="P-loop containing nucleotide triphosphate hydrolases"/>
    <property type="match status" value="1"/>
</dbReference>
<dbReference type="SMART" id="SM00382">
    <property type="entry name" value="AAA"/>
    <property type="match status" value="1"/>
</dbReference>
<dbReference type="Pfam" id="PF00400">
    <property type="entry name" value="WD40"/>
    <property type="match status" value="2"/>
</dbReference>
<feature type="region of interest" description="Disordered" evidence="4">
    <location>
        <begin position="1461"/>
        <end position="1504"/>
    </location>
</feature>
<feature type="coiled-coil region" evidence="3">
    <location>
        <begin position="315"/>
        <end position="342"/>
    </location>
</feature>
<feature type="compositionally biased region" description="Polar residues" evidence="4">
    <location>
        <begin position="1468"/>
        <end position="1487"/>
    </location>
</feature>
<dbReference type="Gene3D" id="2.60.40.150">
    <property type="entry name" value="C2 domain"/>
    <property type="match status" value="1"/>
</dbReference>
<dbReference type="InterPro" id="IPR027417">
    <property type="entry name" value="P-loop_NTPase"/>
</dbReference>
<feature type="repeat" description="WD" evidence="2">
    <location>
        <begin position="1235"/>
        <end position="1276"/>
    </location>
</feature>
<evidence type="ECO:0000256" key="4">
    <source>
        <dbReference type="SAM" id="MobiDB-lite"/>
    </source>
</evidence>
<accession>A0ABR1JNE2</accession>
<evidence type="ECO:0000256" key="1">
    <source>
        <dbReference type="ARBA" id="ARBA00022737"/>
    </source>
</evidence>
<evidence type="ECO:0000256" key="3">
    <source>
        <dbReference type="SAM" id="Coils"/>
    </source>
</evidence>
<dbReference type="SUPFAM" id="SSF50998">
    <property type="entry name" value="Quinoprotein alcohol dehydrogenase-like"/>
    <property type="match status" value="1"/>
</dbReference>
<evidence type="ECO:0000313" key="6">
    <source>
        <dbReference type="EMBL" id="KAK7464481.1"/>
    </source>
</evidence>
<evidence type="ECO:0000259" key="5">
    <source>
        <dbReference type="PROSITE" id="PS50004"/>
    </source>
</evidence>
<dbReference type="InterPro" id="IPR001680">
    <property type="entry name" value="WD40_rpt"/>
</dbReference>
<keyword evidence="2" id="KW-0853">WD repeat</keyword>
<keyword evidence="1" id="KW-0677">Repeat</keyword>
<dbReference type="InterPro" id="IPR015943">
    <property type="entry name" value="WD40/YVTN_repeat-like_dom_sf"/>
</dbReference>
<dbReference type="PROSITE" id="PS50294">
    <property type="entry name" value="WD_REPEATS_REGION"/>
    <property type="match status" value="1"/>
</dbReference>
<gene>
    <name evidence="6" type="ORF">VKT23_006651</name>
</gene>
<dbReference type="InterPro" id="IPR003593">
    <property type="entry name" value="AAA+_ATPase"/>
</dbReference>
<evidence type="ECO:0000256" key="2">
    <source>
        <dbReference type="PROSITE-ProRule" id="PRU00221"/>
    </source>
</evidence>
<dbReference type="SMART" id="SM00239">
    <property type="entry name" value="C2"/>
    <property type="match status" value="1"/>
</dbReference>
<dbReference type="PROSITE" id="PS50082">
    <property type="entry name" value="WD_REPEATS_2"/>
    <property type="match status" value="2"/>
</dbReference>
<dbReference type="SMART" id="SM00320">
    <property type="entry name" value="WD40"/>
    <property type="match status" value="5"/>
</dbReference>
<feature type="repeat" description="WD" evidence="2">
    <location>
        <begin position="1154"/>
        <end position="1184"/>
    </location>
</feature>
<reference evidence="6 7" key="1">
    <citation type="submission" date="2024-01" db="EMBL/GenBank/DDBJ databases">
        <title>A draft genome for the cacao thread blight pathogen Marasmiellus scandens.</title>
        <authorList>
            <person name="Baruah I.K."/>
            <person name="Leung J."/>
            <person name="Bukari Y."/>
            <person name="Amoako-Attah I."/>
            <person name="Meinhardt L.W."/>
            <person name="Bailey B.A."/>
            <person name="Cohen S.P."/>
        </authorList>
    </citation>
    <scope>NUCLEOTIDE SEQUENCE [LARGE SCALE GENOMIC DNA]</scope>
    <source>
        <strain evidence="6 7">GH-19</strain>
    </source>
</reference>
<dbReference type="InterPro" id="IPR011047">
    <property type="entry name" value="Quinoprotein_ADH-like_sf"/>
</dbReference>
<dbReference type="PANTHER" id="PTHR10039">
    <property type="entry name" value="AMELOGENIN"/>
    <property type="match status" value="1"/>
</dbReference>
<name>A0ABR1JNE2_9AGAR</name>
<dbReference type="Gene3D" id="2.130.10.10">
    <property type="entry name" value="YVTN repeat-like/Quinoprotein amine dehydrogenase"/>
    <property type="match status" value="3"/>
</dbReference>
<dbReference type="InterPro" id="IPR056884">
    <property type="entry name" value="NPHP3-like_N"/>
</dbReference>